<organism evidence="2 3">
    <name type="scientific">Paenibacillus montaniterrae</name>
    <dbReference type="NCBI Taxonomy" id="429341"/>
    <lineage>
        <taxon>Bacteria</taxon>
        <taxon>Bacillati</taxon>
        <taxon>Bacillota</taxon>
        <taxon>Bacilli</taxon>
        <taxon>Bacillales</taxon>
        <taxon>Paenibacillaceae</taxon>
        <taxon>Paenibacillus</taxon>
    </lineage>
</organism>
<dbReference type="SMART" id="SM00871">
    <property type="entry name" value="AraC_E_bind"/>
    <property type="match status" value="1"/>
</dbReference>
<evidence type="ECO:0000313" key="3">
    <source>
        <dbReference type="Proteomes" id="UP000683139"/>
    </source>
</evidence>
<dbReference type="SUPFAM" id="SSF55136">
    <property type="entry name" value="Probable bacterial effector-binding domain"/>
    <property type="match status" value="1"/>
</dbReference>
<sequence>MEACSIVYKSALHLIGIPYCGPYSTFPDESIRLQSDFLARRHELDHVIQPNILYCPYFGNEAFATYWACFEWEYSEEALPDGFVAITIPAHRYAVVSISSQRIGEGYELLNTWIHDNGYKKLDLAVSLEIFYLEAQRWEEEMVDLLIPIAD</sequence>
<protein>
    <recommendedName>
        <fullName evidence="1">AraC effector-binding domain-containing protein</fullName>
    </recommendedName>
</protein>
<name>A0A919YR48_9BACL</name>
<evidence type="ECO:0000259" key="1">
    <source>
        <dbReference type="SMART" id="SM00871"/>
    </source>
</evidence>
<evidence type="ECO:0000313" key="2">
    <source>
        <dbReference type="EMBL" id="GIP16784.1"/>
    </source>
</evidence>
<keyword evidence="3" id="KW-1185">Reference proteome</keyword>
<feature type="domain" description="AraC effector-binding" evidence="1">
    <location>
        <begin position="2"/>
        <end position="150"/>
    </location>
</feature>
<dbReference type="AlphaFoldDB" id="A0A919YR48"/>
<dbReference type="RefSeq" id="WP_213515377.1">
    <property type="nucleotide sequence ID" value="NZ_BOSE01000004.1"/>
</dbReference>
<dbReference type="Proteomes" id="UP000683139">
    <property type="component" value="Unassembled WGS sequence"/>
</dbReference>
<gene>
    <name evidence="2" type="ORF">J40TS1_24260</name>
</gene>
<dbReference type="EMBL" id="BOSE01000004">
    <property type="protein sequence ID" value="GIP16784.1"/>
    <property type="molecule type" value="Genomic_DNA"/>
</dbReference>
<reference evidence="2" key="1">
    <citation type="submission" date="2021-03" db="EMBL/GenBank/DDBJ databases">
        <title>Antimicrobial resistance genes in bacteria isolated from Japanese honey, and their potential for conferring macrolide and lincosamide resistance in the American foulbrood pathogen Paenibacillus larvae.</title>
        <authorList>
            <person name="Okamoto M."/>
            <person name="Kumagai M."/>
            <person name="Kanamori H."/>
            <person name="Takamatsu D."/>
        </authorList>
    </citation>
    <scope>NUCLEOTIDE SEQUENCE</scope>
    <source>
        <strain evidence="2">J40TS1</strain>
    </source>
</reference>
<dbReference type="InterPro" id="IPR010499">
    <property type="entry name" value="AraC_E-bd"/>
</dbReference>
<dbReference type="Pfam" id="PF14526">
    <property type="entry name" value="Cass2"/>
    <property type="match status" value="1"/>
</dbReference>
<dbReference type="Gene3D" id="3.20.80.10">
    <property type="entry name" value="Regulatory factor, effector binding domain"/>
    <property type="match status" value="1"/>
</dbReference>
<proteinExistence type="predicted"/>
<dbReference type="InterPro" id="IPR029441">
    <property type="entry name" value="Cass2"/>
</dbReference>
<dbReference type="InterPro" id="IPR011256">
    <property type="entry name" value="Reg_factor_effector_dom_sf"/>
</dbReference>
<comment type="caution">
    <text evidence="2">The sequence shown here is derived from an EMBL/GenBank/DDBJ whole genome shotgun (WGS) entry which is preliminary data.</text>
</comment>
<accession>A0A919YR48</accession>